<protein>
    <submittedName>
        <fullName evidence="1">Uncharacterized protein</fullName>
    </submittedName>
</protein>
<reference evidence="1" key="1">
    <citation type="submission" date="2022-11" db="EMBL/GenBank/DDBJ databases">
        <authorList>
            <person name="Hyden B.L."/>
            <person name="Feng K."/>
            <person name="Yates T."/>
            <person name="Jawdy S."/>
            <person name="Smart L.B."/>
            <person name="Muchero W."/>
        </authorList>
    </citation>
    <scope>NUCLEOTIDE SEQUENCE</scope>
    <source>
        <tissue evidence="1">Shoot tip</tissue>
    </source>
</reference>
<dbReference type="Proteomes" id="UP001151529">
    <property type="component" value="Chromosome 6"/>
</dbReference>
<evidence type="ECO:0000313" key="2">
    <source>
        <dbReference type="Proteomes" id="UP001151529"/>
    </source>
</evidence>
<sequence>MIGCSANLKSHHPSTLHFSFCSALGKFPEKVPFLLPRMLVIAMEVISGTGGNFCFTFEDMMQALSIVLWTMELLKFLTVN</sequence>
<proteinExistence type="predicted"/>
<organism evidence="1 2">
    <name type="scientific">Salix viminalis</name>
    <name type="common">Common osier</name>
    <name type="synonym">Basket willow</name>
    <dbReference type="NCBI Taxonomy" id="40686"/>
    <lineage>
        <taxon>Eukaryota</taxon>
        <taxon>Viridiplantae</taxon>
        <taxon>Streptophyta</taxon>
        <taxon>Embryophyta</taxon>
        <taxon>Tracheophyta</taxon>
        <taxon>Spermatophyta</taxon>
        <taxon>Magnoliopsida</taxon>
        <taxon>eudicotyledons</taxon>
        <taxon>Gunneridae</taxon>
        <taxon>Pentapetalae</taxon>
        <taxon>rosids</taxon>
        <taxon>fabids</taxon>
        <taxon>Malpighiales</taxon>
        <taxon>Salicaceae</taxon>
        <taxon>Saliceae</taxon>
        <taxon>Salix</taxon>
    </lineage>
</organism>
<comment type="caution">
    <text evidence="1">The sequence shown here is derived from an EMBL/GenBank/DDBJ whole genome shotgun (WGS) entry which is preliminary data.</text>
</comment>
<keyword evidence="2" id="KW-1185">Reference proteome</keyword>
<dbReference type="AlphaFoldDB" id="A0A9Q0ZQ41"/>
<evidence type="ECO:0000313" key="1">
    <source>
        <dbReference type="EMBL" id="KAJ6742678.1"/>
    </source>
</evidence>
<accession>A0A9Q0ZQ41</accession>
<gene>
    <name evidence="1" type="ORF">OIU85_016736</name>
</gene>
<dbReference type="EMBL" id="JAPFFL010000002">
    <property type="protein sequence ID" value="KAJ6742678.1"/>
    <property type="molecule type" value="Genomic_DNA"/>
</dbReference>
<name>A0A9Q0ZQ41_SALVM</name>
<reference evidence="1" key="2">
    <citation type="journal article" date="2023" name="Int. J. Mol. Sci.">
        <title>De Novo Assembly and Annotation of 11 Diverse Shrub Willow (Salix) Genomes Reveals Novel Gene Organization in Sex-Linked Regions.</title>
        <authorList>
            <person name="Hyden B."/>
            <person name="Feng K."/>
            <person name="Yates T.B."/>
            <person name="Jawdy S."/>
            <person name="Cereghino C."/>
            <person name="Smart L.B."/>
            <person name="Muchero W."/>
        </authorList>
    </citation>
    <scope>NUCLEOTIDE SEQUENCE [LARGE SCALE GENOMIC DNA]</scope>
    <source>
        <tissue evidence="1">Shoot tip</tissue>
    </source>
</reference>